<proteinExistence type="predicted"/>
<keyword evidence="2" id="KW-1185">Reference proteome</keyword>
<evidence type="ECO:0000313" key="2">
    <source>
        <dbReference type="Proteomes" id="UP000626220"/>
    </source>
</evidence>
<reference evidence="1" key="1">
    <citation type="journal article" date="2014" name="Int. J. Syst. Evol. Microbiol.">
        <title>Complete genome sequence of Corynebacterium casei LMG S-19264T (=DSM 44701T), isolated from a smear-ripened cheese.</title>
        <authorList>
            <consortium name="US DOE Joint Genome Institute (JGI-PGF)"/>
            <person name="Walter F."/>
            <person name="Albersmeier A."/>
            <person name="Kalinowski J."/>
            <person name="Ruckert C."/>
        </authorList>
    </citation>
    <scope>NUCLEOTIDE SEQUENCE</scope>
    <source>
        <strain evidence="1">KCTC 42650</strain>
    </source>
</reference>
<evidence type="ECO:0000313" key="1">
    <source>
        <dbReference type="EMBL" id="GHF67912.1"/>
    </source>
</evidence>
<dbReference type="EMBL" id="BNCJ01000020">
    <property type="protein sequence ID" value="GHF67912.1"/>
    <property type="molecule type" value="Genomic_DNA"/>
</dbReference>
<reference evidence="1" key="2">
    <citation type="submission" date="2020-09" db="EMBL/GenBank/DDBJ databases">
        <authorList>
            <person name="Sun Q."/>
            <person name="Kim S."/>
        </authorList>
    </citation>
    <scope>NUCLEOTIDE SEQUENCE</scope>
    <source>
        <strain evidence="1">KCTC 42650</strain>
    </source>
</reference>
<dbReference type="AlphaFoldDB" id="A0A8J3MAK0"/>
<comment type="caution">
    <text evidence="1">The sequence shown here is derived from an EMBL/GenBank/DDBJ whole genome shotgun (WGS) entry which is preliminary data.</text>
</comment>
<dbReference type="Proteomes" id="UP000626220">
    <property type="component" value="Unassembled WGS sequence"/>
</dbReference>
<sequence>MSVIRRLFAVPLVAALWLAILVPAALAQVSRFVGDYSGTAEVQTFDGGTAQRDMSVSIREAKDGFTVTWSSTTYRDGKGKQKTYKITFVPTDRDNVFAAAMTRNVFGHEVPLDPMKGEPYVWARVLGDTLTVYSLYVSESGGFELQQFDRTLVPEGLRLDFTALGDTSTRRTVTTVLKRQ</sequence>
<accession>A0A8J3MAK0</accession>
<organism evidence="1 2">
    <name type="scientific">Seohaeicola zhoushanensis</name>
    <dbReference type="NCBI Taxonomy" id="1569283"/>
    <lineage>
        <taxon>Bacteria</taxon>
        <taxon>Pseudomonadati</taxon>
        <taxon>Pseudomonadota</taxon>
        <taxon>Alphaproteobacteria</taxon>
        <taxon>Rhodobacterales</taxon>
        <taxon>Roseobacteraceae</taxon>
        <taxon>Seohaeicola</taxon>
    </lineage>
</organism>
<gene>
    <name evidence="1" type="ORF">GCM10017056_43880</name>
</gene>
<name>A0A8J3MAK0_9RHOB</name>
<protein>
    <submittedName>
        <fullName evidence="1">Uncharacterized protein</fullName>
    </submittedName>
</protein>
<dbReference type="RefSeq" id="WP_189682271.1">
    <property type="nucleotide sequence ID" value="NZ_BNCJ01000020.1"/>
</dbReference>